<dbReference type="AlphaFoldDB" id="A0A1H0HPK2"/>
<gene>
    <name evidence="10" type="ORF">SAMN05216259_108140</name>
</gene>
<evidence type="ECO:0000313" key="10">
    <source>
        <dbReference type="EMBL" id="SDO21004.1"/>
    </source>
</evidence>
<sequence length="373" mass="38178">MTGGAARGLLAELREKAAARLDPVHLDFYEGGAGTERALAENERAFARLALLPRVLRAAGPPRTAVDLPGAPGTQPVVVAPTAFHRLAHRDGELATARAAAAAGTVLTASMAATTTVGEMAAAARAVDPAAAVWFQLYLQPEREVTLALVRRAEEAGCSALVVTADSPVFGRRTRDDRNRFHDLPPGYAAENMRGLPGAPPGGTRDIAMSPALGWADLRRLQAATRLPVLLKGVLHPADARRAVEEGVAGIVVSNHGGRQLDAAPAAAEALPRVADAVAGHVPVLLDGGVRSGSDAVTALALGATAVGVGRPVLWGLAAEGEDGVARVLAHLLEDTAHVLALCGAGGPRDLGRDQVVRRGPAGLPGIGEAGSW</sequence>
<dbReference type="Gene3D" id="3.20.20.70">
    <property type="entry name" value="Aldolase class I"/>
    <property type="match status" value="1"/>
</dbReference>
<dbReference type="GO" id="GO:0016614">
    <property type="term" value="F:oxidoreductase activity, acting on CH-OH group of donors"/>
    <property type="evidence" value="ECO:0007669"/>
    <property type="project" value="UniProtKB-ARBA"/>
</dbReference>
<evidence type="ECO:0000256" key="1">
    <source>
        <dbReference type="ARBA" id="ARBA00001917"/>
    </source>
</evidence>
<evidence type="ECO:0000313" key="11">
    <source>
        <dbReference type="Proteomes" id="UP000199341"/>
    </source>
</evidence>
<dbReference type="InterPro" id="IPR013785">
    <property type="entry name" value="Aldolase_TIM"/>
</dbReference>
<dbReference type="Pfam" id="PF01070">
    <property type="entry name" value="FMN_dh"/>
    <property type="match status" value="1"/>
</dbReference>
<dbReference type="InterPro" id="IPR008259">
    <property type="entry name" value="FMN_hydac_DH_AS"/>
</dbReference>
<keyword evidence="2 7" id="KW-0285">Flavoprotein</keyword>
<dbReference type="InterPro" id="IPR000262">
    <property type="entry name" value="FMN-dep_DH"/>
</dbReference>
<dbReference type="PANTHER" id="PTHR10578">
    <property type="entry name" value="S -2-HYDROXY-ACID OXIDASE-RELATED"/>
    <property type="match status" value="1"/>
</dbReference>
<feature type="binding site" evidence="7">
    <location>
        <begin position="81"/>
        <end position="83"/>
    </location>
    <ligand>
        <name>FMN</name>
        <dbReference type="ChEBI" id="CHEBI:58210"/>
    </ligand>
</feature>
<protein>
    <submittedName>
        <fullName evidence="10">4-hydroxymandelate oxidase</fullName>
    </submittedName>
</protein>
<feature type="binding site" evidence="7">
    <location>
        <position position="173"/>
    </location>
    <ligand>
        <name>glyoxylate</name>
        <dbReference type="ChEBI" id="CHEBI:36655"/>
    </ligand>
</feature>
<dbReference type="InterPro" id="IPR037396">
    <property type="entry name" value="FMN_HAD"/>
</dbReference>
<dbReference type="CDD" id="cd02809">
    <property type="entry name" value="alpha_hydroxyacid_oxid_FMN"/>
    <property type="match status" value="1"/>
</dbReference>
<feature type="binding site" evidence="7">
    <location>
        <position position="254"/>
    </location>
    <ligand>
        <name>FMN</name>
        <dbReference type="ChEBI" id="CHEBI:58210"/>
    </ligand>
</feature>
<organism evidence="10 11">
    <name type="scientific">Actinacidiphila guanduensis</name>
    <dbReference type="NCBI Taxonomy" id="310781"/>
    <lineage>
        <taxon>Bacteria</taxon>
        <taxon>Bacillati</taxon>
        <taxon>Actinomycetota</taxon>
        <taxon>Actinomycetes</taxon>
        <taxon>Kitasatosporales</taxon>
        <taxon>Streptomycetaceae</taxon>
        <taxon>Actinacidiphila</taxon>
    </lineage>
</organism>
<evidence type="ECO:0000256" key="3">
    <source>
        <dbReference type="ARBA" id="ARBA00022643"/>
    </source>
</evidence>
<feature type="binding site" evidence="7">
    <location>
        <begin position="310"/>
        <end position="311"/>
    </location>
    <ligand>
        <name>FMN</name>
        <dbReference type="ChEBI" id="CHEBI:58210"/>
    </ligand>
</feature>
<dbReference type="PROSITE" id="PS51349">
    <property type="entry name" value="FMN_HYDROXY_ACID_DH_2"/>
    <property type="match status" value="1"/>
</dbReference>
<comment type="similarity">
    <text evidence="5">Belongs to the FMN-dependent alpha-hydroxy acid dehydrogenase family.</text>
</comment>
<evidence type="ECO:0000256" key="7">
    <source>
        <dbReference type="PIRSR" id="PIRSR000138-2"/>
    </source>
</evidence>
<feature type="active site" description="Proton acceptor" evidence="6">
    <location>
        <position position="256"/>
    </location>
</feature>
<dbReference type="FunFam" id="3.20.20.70:FF:000029">
    <property type="entry name" value="L-lactate dehydrogenase"/>
    <property type="match status" value="1"/>
</dbReference>
<feature type="binding site" evidence="7">
    <location>
        <position position="232"/>
    </location>
    <ligand>
        <name>FMN</name>
        <dbReference type="ChEBI" id="CHEBI:58210"/>
    </ligand>
</feature>
<keyword evidence="11" id="KW-1185">Reference proteome</keyword>
<dbReference type="STRING" id="310781.SAMN05216259_108140"/>
<evidence type="ECO:0000259" key="9">
    <source>
        <dbReference type="PROSITE" id="PS51349"/>
    </source>
</evidence>
<evidence type="ECO:0000256" key="8">
    <source>
        <dbReference type="SAM" id="MobiDB-lite"/>
    </source>
</evidence>
<feature type="region of interest" description="Disordered" evidence="8">
    <location>
        <begin position="174"/>
        <end position="197"/>
    </location>
</feature>
<evidence type="ECO:0000256" key="5">
    <source>
        <dbReference type="ARBA" id="ARBA00024042"/>
    </source>
</evidence>
<dbReference type="SUPFAM" id="SSF51395">
    <property type="entry name" value="FMN-linked oxidoreductases"/>
    <property type="match status" value="1"/>
</dbReference>
<dbReference type="PIRSF" id="PIRSF000138">
    <property type="entry name" value="Al-hdrx_acd_dh"/>
    <property type="match status" value="1"/>
</dbReference>
<accession>A0A1H0HPK2</accession>
<comment type="cofactor">
    <cofactor evidence="1">
        <name>FMN</name>
        <dbReference type="ChEBI" id="CHEBI:58210"/>
    </cofactor>
</comment>
<evidence type="ECO:0000256" key="4">
    <source>
        <dbReference type="ARBA" id="ARBA00023002"/>
    </source>
</evidence>
<dbReference type="RefSeq" id="WP_245771504.1">
    <property type="nucleotide sequence ID" value="NZ_FNIE01000008.1"/>
</dbReference>
<feature type="binding site" evidence="7">
    <location>
        <position position="110"/>
    </location>
    <ligand>
        <name>FMN</name>
        <dbReference type="ChEBI" id="CHEBI:58210"/>
    </ligand>
</feature>
<keyword evidence="4" id="KW-0560">Oxidoreductase</keyword>
<feature type="binding site" evidence="7">
    <location>
        <position position="259"/>
    </location>
    <ligand>
        <name>glyoxylate</name>
        <dbReference type="ChEBI" id="CHEBI:36655"/>
    </ligand>
</feature>
<dbReference type="Proteomes" id="UP000199341">
    <property type="component" value="Unassembled WGS sequence"/>
</dbReference>
<proteinExistence type="inferred from homology"/>
<reference evidence="10 11" key="1">
    <citation type="submission" date="2016-10" db="EMBL/GenBank/DDBJ databases">
        <authorList>
            <person name="de Groot N.N."/>
        </authorList>
    </citation>
    <scope>NUCLEOTIDE SEQUENCE [LARGE SCALE GENOMIC DNA]</scope>
    <source>
        <strain evidence="10 11">CGMCC 4.2022</strain>
    </source>
</reference>
<feature type="binding site" evidence="7">
    <location>
        <position position="164"/>
    </location>
    <ligand>
        <name>FMN</name>
        <dbReference type="ChEBI" id="CHEBI:58210"/>
    </ligand>
</feature>
<feature type="binding site" evidence="7">
    <location>
        <position position="138"/>
    </location>
    <ligand>
        <name>glyoxylate</name>
        <dbReference type="ChEBI" id="CHEBI:36655"/>
    </ligand>
</feature>
<dbReference type="InterPro" id="IPR012133">
    <property type="entry name" value="Alpha-hydoxy_acid_DH_FMN"/>
</dbReference>
<dbReference type="EMBL" id="FNIE01000008">
    <property type="protein sequence ID" value="SDO21004.1"/>
    <property type="molecule type" value="Genomic_DNA"/>
</dbReference>
<dbReference type="GO" id="GO:0010181">
    <property type="term" value="F:FMN binding"/>
    <property type="evidence" value="ECO:0007669"/>
    <property type="project" value="InterPro"/>
</dbReference>
<evidence type="ECO:0000256" key="2">
    <source>
        <dbReference type="ARBA" id="ARBA00022630"/>
    </source>
</evidence>
<name>A0A1H0HPK2_9ACTN</name>
<feature type="binding site" evidence="7">
    <location>
        <position position="136"/>
    </location>
    <ligand>
        <name>FMN</name>
        <dbReference type="ChEBI" id="CHEBI:58210"/>
    </ligand>
</feature>
<feature type="compositionally biased region" description="Basic and acidic residues" evidence="8">
    <location>
        <begin position="174"/>
        <end position="183"/>
    </location>
</feature>
<feature type="binding site" evidence="7">
    <location>
        <position position="256"/>
    </location>
    <ligand>
        <name>glyoxylate</name>
        <dbReference type="ChEBI" id="CHEBI:36655"/>
    </ligand>
</feature>
<feature type="domain" description="FMN hydroxy acid dehydrogenase" evidence="9">
    <location>
        <begin position="2"/>
        <end position="361"/>
    </location>
</feature>
<feature type="binding site" evidence="7">
    <location>
        <begin position="287"/>
        <end position="291"/>
    </location>
    <ligand>
        <name>FMN</name>
        <dbReference type="ChEBI" id="CHEBI:58210"/>
    </ligand>
</feature>
<evidence type="ECO:0000256" key="6">
    <source>
        <dbReference type="PIRSR" id="PIRSR000138-1"/>
    </source>
</evidence>
<keyword evidence="3 7" id="KW-0288">FMN</keyword>
<dbReference type="PROSITE" id="PS00557">
    <property type="entry name" value="FMN_HYDROXY_ACID_DH_1"/>
    <property type="match status" value="1"/>
</dbReference>
<dbReference type="PANTHER" id="PTHR10578:SF107">
    <property type="entry name" value="2-HYDROXYACID OXIDASE 1"/>
    <property type="match status" value="1"/>
</dbReference>